<dbReference type="AlphaFoldDB" id="A0A292Q1F0"/>
<sequence length="43" mass="4886">CGDSGIGYWRLSSSIHHFWRCIRGLYPLGCGVCFGRRGRVLSR</sequence>
<keyword evidence="2" id="KW-1185">Reference proteome</keyword>
<dbReference type="EMBL" id="LN890969">
    <property type="protein sequence ID" value="CUS13629.1"/>
    <property type="molecule type" value="Genomic_DNA"/>
</dbReference>
<feature type="non-terminal residue" evidence="1">
    <location>
        <position position="43"/>
    </location>
</feature>
<reference evidence="1" key="1">
    <citation type="submission" date="2015-10" db="EMBL/GenBank/DDBJ databases">
        <authorList>
            <person name="Regsiter A."/>
            <person name="william w."/>
        </authorList>
    </citation>
    <scope>NUCLEOTIDE SEQUENCE</scope>
    <source>
        <strain evidence="1">Montdore</strain>
    </source>
</reference>
<dbReference type="Proteomes" id="UP001412239">
    <property type="component" value="Unassembled WGS sequence"/>
</dbReference>
<protein>
    <submittedName>
        <fullName evidence="1">Uncharacterized protein</fullName>
    </submittedName>
</protein>
<gene>
    <name evidence="1" type="ORF">GSTUAT00002271001</name>
</gene>
<feature type="non-terminal residue" evidence="1">
    <location>
        <position position="1"/>
    </location>
</feature>
<proteinExistence type="predicted"/>
<accession>A0A292Q1F0</accession>
<organism evidence="1 2">
    <name type="scientific">Tuber aestivum</name>
    <name type="common">summer truffle</name>
    <dbReference type="NCBI Taxonomy" id="59557"/>
    <lineage>
        <taxon>Eukaryota</taxon>
        <taxon>Fungi</taxon>
        <taxon>Dikarya</taxon>
        <taxon>Ascomycota</taxon>
        <taxon>Pezizomycotina</taxon>
        <taxon>Pezizomycetes</taxon>
        <taxon>Pezizales</taxon>
        <taxon>Tuberaceae</taxon>
        <taxon>Tuber</taxon>
    </lineage>
</organism>
<name>A0A292Q1F0_9PEZI</name>
<evidence type="ECO:0000313" key="1">
    <source>
        <dbReference type="EMBL" id="CUS13629.1"/>
    </source>
</evidence>
<evidence type="ECO:0000313" key="2">
    <source>
        <dbReference type="Proteomes" id="UP001412239"/>
    </source>
</evidence>